<accession>A0A179SYG8</accession>
<comment type="caution">
    <text evidence="1">The sequence shown here is derived from an EMBL/GenBank/DDBJ whole genome shotgun (WGS) entry which is preliminary data.</text>
</comment>
<sequence>MEGNNFQIGEEVYVIYRNPHAANVANIEKAEIVEHPNNPKELALFLHDAYHPLADDDAVFSSFDEAEELYNQLFDYQQYD</sequence>
<name>A0A179SYG8_9BACI</name>
<dbReference type="InterPro" id="IPR022608">
    <property type="entry name" value="Tscrpt_reg_SplA"/>
</dbReference>
<reference evidence="2" key="1">
    <citation type="submission" date="2016-04" db="EMBL/GenBank/DDBJ databases">
        <authorList>
            <person name="Lyu Z."/>
            <person name="Lyu W."/>
        </authorList>
    </citation>
    <scope>NUCLEOTIDE SEQUENCE [LARGE SCALE GENOMIC DNA]</scope>
    <source>
        <strain evidence="2">C44</strain>
    </source>
</reference>
<protein>
    <submittedName>
        <fullName evidence="1">Transcriptional regulator</fullName>
    </submittedName>
</protein>
<proteinExistence type="predicted"/>
<evidence type="ECO:0000313" key="1">
    <source>
        <dbReference type="EMBL" id="OAS86665.1"/>
    </source>
</evidence>
<evidence type="ECO:0000313" key="2">
    <source>
        <dbReference type="Proteomes" id="UP000078534"/>
    </source>
</evidence>
<dbReference type="STRING" id="152268.A6K24_03900"/>
<dbReference type="Pfam" id="PF11132">
    <property type="entry name" value="SplA"/>
    <property type="match status" value="1"/>
</dbReference>
<dbReference type="EMBL" id="LWSG01000012">
    <property type="protein sequence ID" value="OAS86665.1"/>
    <property type="molecule type" value="Genomic_DNA"/>
</dbReference>
<dbReference type="OrthoDB" id="2970581at2"/>
<organism evidence="1 2">
    <name type="scientific">Metabacillus litoralis</name>
    <dbReference type="NCBI Taxonomy" id="152268"/>
    <lineage>
        <taxon>Bacteria</taxon>
        <taxon>Bacillati</taxon>
        <taxon>Bacillota</taxon>
        <taxon>Bacilli</taxon>
        <taxon>Bacillales</taxon>
        <taxon>Bacillaceae</taxon>
        <taxon>Metabacillus</taxon>
    </lineage>
</organism>
<keyword evidence="2" id="KW-1185">Reference proteome</keyword>
<dbReference type="Proteomes" id="UP000078534">
    <property type="component" value="Unassembled WGS sequence"/>
</dbReference>
<dbReference type="RefSeq" id="WP_066330901.1">
    <property type="nucleotide sequence ID" value="NZ_LWSG01000012.1"/>
</dbReference>
<gene>
    <name evidence="1" type="ORF">A6K24_03900</name>
</gene>
<dbReference type="AlphaFoldDB" id="A0A179SYG8"/>